<dbReference type="PROSITE" id="PS51419">
    <property type="entry name" value="RAB"/>
    <property type="match status" value="1"/>
</dbReference>
<dbReference type="InterPro" id="IPR027417">
    <property type="entry name" value="P-loop_NTPase"/>
</dbReference>
<dbReference type="GO" id="GO:0007165">
    <property type="term" value="P:signal transduction"/>
    <property type="evidence" value="ECO:0007669"/>
    <property type="project" value="InterPro"/>
</dbReference>
<evidence type="ECO:0000256" key="2">
    <source>
        <dbReference type="ARBA" id="ARBA00023134"/>
    </source>
</evidence>
<dbReference type="SMART" id="SM00175">
    <property type="entry name" value="RAB"/>
    <property type="match status" value="1"/>
</dbReference>
<name>A0AAQ3R814_9PEZI</name>
<keyword evidence="2" id="KW-0342">GTP-binding</keyword>
<evidence type="ECO:0000256" key="1">
    <source>
        <dbReference type="ARBA" id="ARBA00022741"/>
    </source>
</evidence>
<protein>
    <recommendedName>
        <fullName evidence="5">P-loop containing nucleoside triphosphate hydrolase protein</fullName>
    </recommendedName>
</protein>
<dbReference type="InterPro" id="IPR001806">
    <property type="entry name" value="Small_GTPase"/>
</dbReference>
<dbReference type="GO" id="GO:0003924">
    <property type="term" value="F:GTPase activity"/>
    <property type="evidence" value="ECO:0007669"/>
    <property type="project" value="InterPro"/>
</dbReference>
<dbReference type="GO" id="GO:0005525">
    <property type="term" value="F:GTP binding"/>
    <property type="evidence" value="ECO:0007669"/>
    <property type="project" value="UniProtKB-KW"/>
</dbReference>
<evidence type="ECO:0000313" key="3">
    <source>
        <dbReference type="EMBL" id="WPH01229.1"/>
    </source>
</evidence>
<dbReference type="SMART" id="SM00174">
    <property type="entry name" value="RHO"/>
    <property type="match status" value="1"/>
</dbReference>
<dbReference type="InterPro" id="IPR020849">
    <property type="entry name" value="Small_GTPase_Ras-type"/>
</dbReference>
<accession>A0AAQ3R814</accession>
<dbReference type="InterPro" id="IPR005225">
    <property type="entry name" value="Small_GTP-bd"/>
</dbReference>
<gene>
    <name evidence="3" type="ORF">R9X50_00406500</name>
</gene>
<dbReference type="Pfam" id="PF00071">
    <property type="entry name" value="Ras"/>
    <property type="match status" value="1"/>
</dbReference>
<dbReference type="PANTHER" id="PTHR24070">
    <property type="entry name" value="RAS, DI-RAS, AND RHEB FAMILY MEMBERS OF SMALL GTPASE SUPERFAMILY"/>
    <property type="match status" value="1"/>
</dbReference>
<evidence type="ECO:0008006" key="5">
    <source>
        <dbReference type="Google" id="ProtNLM"/>
    </source>
</evidence>
<dbReference type="Proteomes" id="UP001303373">
    <property type="component" value="Chromosome 5"/>
</dbReference>
<reference evidence="3 4" key="1">
    <citation type="submission" date="2023-11" db="EMBL/GenBank/DDBJ databases">
        <title>An acidophilic fungus is an integral part of prey digestion in a carnivorous sundew plant.</title>
        <authorList>
            <person name="Tsai I.J."/>
        </authorList>
    </citation>
    <scope>NUCLEOTIDE SEQUENCE [LARGE SCALE GENOMIC DNA]</scope>
    <source>
        <strain evidence="3">169a</strain>
    </source>
</reference>
<dbReference type="NCBIfam" id="TIGR00231">
    <property type="entry name" value="small_GTP"/>
    <property type="match status" value="1"/>
</dbReference>
<dbReference type="SUPFAM" id="SSF52540">
    <property type="entry name" value="P-loop containing nucleoside triphosphate hydrolases"/>
    <property type="match status" value="1"/>
</dbReference>
<dbReference type="PRINTS" id="PR00449">
    <property type="entry name" value="RASTRNSFRMNG"/>
</dbReference>
<dbReference type="EMBL" id="CP138584">
    <property type="protein sequence ID" value="WPH01229.1"/>
    <property type="molecule type" value="Genomic_DNA"/>
</dbReference>
<organism evidence="3 4">
    <name type="scientific">Acrodontium crateriforme</name>
    <dbReference type="NCBI Taxonomy" id="150365"/>
    <lineage>
        <taxon>Eukaryota</taxon>
        <taxon>Fungi</taxon>
        <taxon>Dikarya</taxon>
        <taxon>Ascomycota</taxon>
        <taxon>Pezizomycotina</taxon>
        <taxon>Dothideomycetes</taxon>
        <taxon>Dothideomycetidae</taxon>
        <taxon>Mycosphaerellales</taxon>
        <taxon>Teratosphaeriaceae</taxon>
        <taxon>Acrodontium</taxon>
    </lineage>
</organism>
<evidence type="ECO:0000313" key="4">
    <source>
        <dbReference type="Proteomes" id="UP001303373"/>
    </source>
</evidence>
<keyword evidence="1" id="KW-0547">Nucleotide-binding</keyword>
<sequence>MSGHVRRLRLAMLGEAGTGKSSLVQKLIRPSGRISMYNPTIEDSHQLQIDVDDKQCMLEILDTSGIDELAVKRQEWIEQSDGVILVYDLSRRDSFDKIQDWIYRMQATPESHAMASTTPMHTDMRNSHRGNRVHRTVTLVGNKCDLIRAVSESEGQALAQGLGWTYVETSARLGTNVDLVFLDAAGQLLSLDSDANSKQRWTLSTFLLAFDLGKATAAMTSWFPSCLARKR</sequence>
<dbReference type="AlphaFoldDB" id="A0AAQ3R814"/>
<dbReference type="PROSITE" id="PS51421">
    <property type="entry name" value="RAS"/>
    <property type="match status" value="1"/>
</dbReference>
<proteinExistence type="predicted"/>
<dbReference type="GO" id="GO:0016020">
    <property type="term" value="C:membrane"/>
    <property type="evidence" value="ECO:0007669"/>
    <property type="project" value="InterPro"/>
</dbReference>
<dbReference type="SMART" id="SM00173">
    <property type="entry name" value="RAS"/>
    <property type="match status" value="1"/>
</dbReference>
<dbReference type="Gene3D" id="3.40.50.300">
    <property type="entry name" value="P-loop containing nucleotide triphosphate hydrolases"/>
    <property type="match status" value="1"/>
</dbReference>
<keyword evidence="4" id="KW-1185">Reference proteome</keyword>